<dbReference type="Proteomes" id="UP000595046">
    <property type="component" value="Chromosome"/>
</dbReference>
<sequence length="239" mass="24484">MKRKLAIATVTALALIGGGSVAASASDDANQPAASSASSASSASAASSAGADDRDDDRVDDKDDGKDDGKDDKDDGRNEGRAAADAGTTAADAAAAALKTAPGTVTSIDLEAGKQGPVWEVDVTKGGTSHEVRLDGNTKKVLSERTEQEEDAVPGSKLTAEDVARKAAERGTVTAVEFDDDAKSPTWEVETTDKGKETELTVDGRSGKVTQSAADHEDDLDQGEDRDDDADDADQGDDD</sequence>
<feature type="region of interest" description="Disordered" evidence="1">
    <location>
        <begin position="177"/>
        <end position="239"/>
    </location>
</feature>
<evidence type="ECO:0000256" key="2">
    <source>
        <dbReference type="SAM" id="SignalP"/>
    </source>
</evidence>
<keyword evidence="2" id="KW-0732">Signal</keyword>
<accession>A0A7T1WRH5</accession>
<evidence type="ECO:0000259" key="3">
    <source>
        <dbReference type="Pfam" id="PF03413"/>
    </source>
</evidence>
<feature type="compositionally biased region" description="Low complexity" evidence="1">
    <location>
        <begin position="21"/>
        <end position="50"/>
    </location>
</feature>
<keyword evidence="5" id="KW-1185">Reference proteome</keyword>
<feature type="region of interest" description="Disordered" evidence="1">
    <location>
        <begin position="21"/>
        <end position="92"/>
    </location>
</feature>
<gene>
    <name evidence="4" type="ORF">G4Z16_08935</name>
</gene>
<evidence type="ECO:0000313" key="5">
    <source>
        <dbReference type="Proteomes" id="UP000595046"/>
    </source>
</evidence>
<dbReference type="AlphaFoldDB" id="A0A7T1WRH5"/>
<dbReference type="InterPro" id="IPR025711">
    <property type="entry name" value="PepSY"/>
</dbReference>
<feature type="chain" id="PRO_5038919107" description="PepSY domain-containing protein" evidence="2">
    <location>
        <begin position="26"/>
        <end position="239"/>
    </location>
</feature>
<dbReference type="RefSeq" id="WP_197350334.1">
    <property type="nucleotide sequence ID" value="NZ_CP048882.1"/>
</dbReference>
<evidence type="ECO:0000256" key="1">
    <source>
        <dbReference type="SAM" id="MobiDB-lite"/>
    </source>
</evidence>
<feature type="signal peptide" evidence="2">
    <location>
        <begin position="1"/>
        <end position="25"/>
    </location>
</feature>
<feature type="compositionally biased region" description="Basic and acidic residues" evidence="1">
    <location>
        <begin position="56"/>
        <end position="82"/>
    </location>
</feature>
<feature type="compositionally biased region" description="Low complexity" evidence="1">
    <location>
        <begin position="83"/>
        <end position="92"/>
    </location>
</feature>
<feature type="domain" description="PepSY" evidence="3">
    <location>
        <begin position="89"/>
        <end position="144"/>
    </location>
</feature>
<proteinExistence type="predicted"/>
<organism evidence="4 5">
    <name type="scientific">Streptomyces bathyalis</name>
    <dbReference type="NCBI Taxonomy" id="2710756"/>
    <lineage>
        <taxon>Bacteria</taxon>
        <taxon>Bacillati</taxon>
        <taxon>Actinomycetota</taxon>
        <taxon>Actinomycetes</taxon>
        <taxon>Kitasatosporales</taxon>
        <taxon>Streptomycetaceae</taxon>
        <taxon>Streptomyces</taxon>
    </lineage>
</organism>
<dbReference type="Pfam" id="PF03413">
    <property type="entry name" value="PepSY"/>
    <property type="match status" value="2"/>
</dbReference>
<dbReference type="KEGG" id="sbat:G4Z16_08935"/>
<protein>
    <recommendedName>
        <fullName evidence="3">PepSY domain-containing protein</fullName>
    </recommendedName>
</protein>
<reference evidence="5" key="1">
    <citation type="submission" date="2020-02" db="EMBL/GenBank/DDBJ databases">
        <title>Streptomyces sp. ASO4wet.</title>
        <authorList>
            <person name="Risdian C."/>
            <person name="Landwehr W."/>
            <person name="Schupp P."/>
            <person name="Wink J."/>
        </authorList>
    </citation>
    <scope>NUCLEOTIDE SEQUENCE [LARGE SCALE GENOMIC DNA]</scope>
    <source>
        <strain evidence="5">ASO4wet</strain>
    </source>
</reference>
<evidence type="ECO:0000313" key="4">
    <source>
        <dbReference type="EMBL" id="QPP06506.1"/>
    </source>
</evidence>
<feature type="domain" description="PepSY" evidence="3">
    <location>
        <begin position="157"/>
        <end position="210"/>
    </location>
</feature>
<dbReference type="Gene3D" id="3.10.450.40">
    <property type="match status" value="2"/>
</dbReference>
<feature type="compositionally biased region" description="Acidic residues" evidence="1">
    <location>
        <begin position="216"/>
        <end position="239"/>
    </location>
</feature>
<dbReference type="EMBL" id="CP048882">
    <property type="protein sequence ID" value="QPP06506.1"/>
    <property type="molecule type" value="Genomic_DNA"/>
</dbReference>
<name>A0A7T1WRH5_9ACTN</name>